<accession>A0A835NL64</accession>
<dbReference type="EMBL" id="JADDUC020000029">
    <property type="protein sequence ID" value="KAI1230679.1"/>
    <property type="molecule type" value="Genomic_DNA"/>
</dbReference>
<evidence type="ECO:0000313" key="4">
    <source>
        <dbReference type="EMBL" id="KAI1230679.1"/>
    </source>
</evidence>
<dbReference type="EMBL" id="JADDUC010000150">
    <property type="protein sequence ID" value="KAG0117081.1"/>
    <property type="molecule type" value="Genomic_DNA"/>
</dbReference>
<dbReference type="InterPro" id="IPR007110">
    <property type="entry name" value="Ig-like_dom"/>
</dbReference>
<dbReference type="PANTHER" id="PTHR47224:SF1">
    <property type="entry name" value="TRANSMEMBRANE PROTEIN 25"/>
    <property type="match status" value="1"/>
</dbReference>
<dbReference type="GO" id="GO:0090394">
    <property type="term" value="P:negative regulation of excitatory postsynaptic potential"/>
    <property type="evidence" value="ECO:0007669"/>
    <property type="project" value="TreeGrafter"/>
</dbReference>
<dbReference type="Proteomes" id="UP000618051">
    <property type="component" value="Unassembled WGS sequence"/>
</dbReference>
<proteinExistence type="predicted"/>
<dbReference type="InterPro" id="IPR013783">
    <property type="entry name" value="Ig-like_fold"/>
</dbReference>
<reference evidence="4 5" key="2">
    <citation type="journal article" date="2021" name="J. Hered.">
        <title>Feather Gene Expression Elucidates the Developmental Basis of Plumage Iridescence in African Starlings.</title>
        <authorList>
            <person name="Rubenstein D.R."/>
            <person name="Corvelo A."/>
            <person name="MacManes M.D."/>
            <person name="Maia R."/>
            <person name="Narzisi G."/>
            <person name="Rousaki A."/>
            <person name="Vandenabeele P."/>
            <person name="Shawkey M.D."/>
            <person name="Solomon J."/>
        </authorList>
    </citation>
    <scope>NUCLEOTIDE SEQUENCE [LARGE SCALE GENOMIC DNA]</scope>
    <source>
        <strain evidence="4">SS15</strain>
    </source>
</reference>
<evidence type="ECO:0000313" key="5">
    <source>
        <dbReference type="Proteomes" id="UP000618051"/>
    </source>
</evidence>
<feature type="domain" description="Ig-like" evidence="2">
    <location>
        <begin position="9"/>
        <end position="89"/>
    </location>
</feature>
<comment type="caution">
    <text evidence="3">The sequence shown here is derived from an EMBL/GenBank/DDBJ whole genome shotgun (WGS) entry which is preliminary data.</text>
</comment>
<dbReference type="Gene3D" id="2.60.40.10">
    <property type="entry name" value="Immunoglobulins"/>
    <property type="match status" value="1"/>
</dbReference>
<dbReference type="InterPro" id="IPR042864">
    <property type="entry name" value="TMEM25"/>
</dbReference>
<dbReference type="SUPFAM" id="SSF48726">
    <property type="entry name" value="Immunoglobulin"/>
    <property type="match status" value="2"/>
</dbReference>
<evidence type="ECO:0000313" key="3">
    <source>
        <dbReference type="EMBL" id="KAG0117081.1"/>
    </source>
</evidence>
<sequence>MCPLEELDPTTDGQPRAACTLQEGESRIFTCWVPRPVPGATLAWYLNGQKQEVNLSTAGTASILTLTGQHSDHQLNCSLTNPTSSETYNNSILLNVQCKVRGASLLQTGMWGGHVGPLSSSGRTITHIHDSHSRAASYKPEILREGTRYQQVEDAGLLLVLFVLVQANPPTSITWVDQDGHVMANTSKFLLLGTTSYPGLANHSLHIHLSCTAGNLSVSAANSVGITTASLLPIGLLDARVELPVLGVAIGAALALAALLSLGSCAACLACHLPKLVQGPGQAGGNSPPSQCSHCSSSEPPQPQGTRLPRQTRSLPPNLRLGDLAQEDGASPKDAGAGARGEESSLLGLENSLVFSKLGFVQLPKSGRIYKVPSMSSDEIWLFVTCCMILFAPVPAAVANRVQPSSLCQAEEQLRTHSLRPTSPLHTAIATTKPNVKGPVVQCCWVELHTCEFLNSKKREKRTCRGWIRLLYTGMSRMAAGEIRSV</sequence>
<dbReference type="PROSITE" id="PS50835">
    <property type="entry name" value="IG_LIKE"/>
    <property type="match status" value="1"/>
</dbReference>
<dbReference type="PANTHER" id="PTHR47224">
    <property type="entry name" value="TRANSMEMBRANE PROTEIN 25"/>
    <property type="match status" value="1"/>
</dbReference>
<gene>
    <name evidence="4" type="ORF">IHE44_0008554</name>
    <name evidence="3" type="ORF">IHE44_003137</name>
</gene>
<evidence type="ECO:0000256" key="1">
    <source>
        <dbReference type="SAM" id="MobiDB-lite"/>
    </source>
</evidence>
<organism evidence="3">
    <name type="scientific">Lamprotornis superbus</name>
    <dbReference type="NCBI Taxonomy" id="245042"/>
    <lineage>
        <taxon>Eukaryota</taxon>
        <taxon>Metazoa</taxon>
        <taxon>Chordata</taxon>
        <taxon>Craniata</taxon>
        <taxon>Vertebrata</taxon>
        <taxon>Euteleostomi</taxon>
        <taxon>Archelosauria</taxon>
        <taxon>Archosauria</taxon>
        <taxon>Dinosauria</taxon>
        <taxon>Saurischia</taxon>
        <taxon>Theropoda</taxon>
        <taxon>Coelurosauria</taxon>
        <taxon>Aves</taxon>
        <taxon>Neognathae</taxon>
        <taxon>Neoaves</taxon>
        <taxon>Telluraves</taxon>
        <taxon>Australaves</taxon>
        <taxon>Passeriformes</taxon>
        <taxon>Sturnidae</taxon>
        <taxon>Lamprotornis</taxon>
    </lineage>
</organism>
<reference evidence="3" key="1">
    <citation type="submission" date="2020-10" db="EMBL/GenBank/DDBJ databases">
        <title>Feather gene expression reveals the developmental basis of iridescence in African starlings.</title>
        <authorList>
            <person name="Rubenstein D.R."/>
        </authorList>
    </citation>
    <scope>NUCLEOTIDE SEQUENCE</scope>
    <source>
        <strain evidence="3">SS15</strain>
        <tissue evidence="3">Liver</tissue>
    </source>
</reference>
<protein>
    <recommendedName>
        <fullName evidence="2">Ig-like domain-containing protein</fullName>
    </recommendedName>
</protein>
<evidence type="ECO:0000259" key="2">
    <source>
        <dbReference type="PROSITE" id="PS50835"/>
    </source>
</evidence>
<reference evidence="4" key="3">
    <citation type="submission" date="2022-01" db="EMBL/GenBank/DDBJ databases">
        <authorList>
            <person name="Rubenstein D.R."/>
        </authorList>
    </citation>
    <scope>NUCLEOTIDE SEQUENCE</scope>
    <source>
        <strain evidence="4">SS15</strain>
        <tissue evidence="4">Liver</tissue>
    </source>
</reference>
<dbReference type="AlphaFoldDB" id="A0A835NL64"/>
<name>A0A835NL64_9PASS</name>
<keyword evidence="5" id="KW-1185">Reference proteome</keyword>
<feature type="region of interest" description="Disordered" evidence="1">
    <location>
        <begin position="280"/>
        <end position="342"/>
    </location>
</feature>
<dbReference type="OrthoDB" id="8655664at2759"/>
<feature type="compositionally biased region" description="Low complexity" evidence="1">
    <location>
        <begin position="287"/>
        <end position="299"/>
    </location>
</feature>
<dbReference type="InterPro" id="IPR036179">
    <property type="entry name" value="Ig-like_dom_sf"/>
</dbReference>